<dbReference type="Pfam" id="PF16850">
    <property type="entry name" value="Inhibitor_I66"/>
    <property type="match status" value="1"/>
</dbReference>
<name>A0A9P6QNW8_9FUNG</name>
<feature type="non-terminal residue" evidence="2">
    <location>
        <position position="137"/>
    </location>
</feature>
<evidence type="ECO:0000313" key="3">
    <source>
        <dbReference type="Proteomes" id="UP000823405"/>
    </source>
</evidence>
<evidence type="ECO:0000313" key="2">
    <source>
        <dbReference type="EMBL" id="KAG0282287.1"/>
    </source>
</evidence>
<dbReference type="GO" id="GO:0004867">
    <property type="term" value="F:serine-type endopeptidase inhibitor activity"/>
    <property type="evidence" value="ECO:0007669"/>
    <property type="project" value="InterPro"/>
</dbReference>
<comment type="caution">
    <text evidence="2">The sequence shown here is derived from an EMBL/GenBank/DDBJ whole genome shotgun (WGS) entry which is preliminary data.</text>
</comment>
<dbReference type="OrthoDB" id="2668679at2759"/>
<sequence>MMQPTRFLALTLLAVLSLQAVIAAPNLTPGEFRIESVIEGNPPLAVDLTKTSFQTVYLNGPLTTWVVRKDGDTSYSLSVGRYPYTGIVDDKLTASVRAEQSVEWLVKYKELQDAYTIEPANAPGKGWTASSGNYGAQ</sequence>
<reference evidence="2" key="1">
    <citation type="journal article" date="2020" name="Fungal Divers.">
        <title>Resolving the Mortierellaceae phylogeny through synthesis of multi-gene phylogenetics and phylogenomics.</title>
        <authorList>
            <person name="Vandepol N."/>
            <person name="Liber J."/>
            <person name="Desiro A."/>
            <person name="Na H."/>
            <person name="Kennedy M."/>
            <person name="Barry K."/>
            <person name="Grigoriev I.V."/>
            <person name="Miller A.N."/>
            <person name="O'Donnell K."/>
            <person name="Stajich J.E."/>
            <person name="Bonito G."/>
        </authorList>
    </citation>
    <scope>NUCLEOTIDE SEQUENCE</scope>
    <source>
        <strain evidence="2">NVP60</strain>
    </source>
</reference>
<feature type="chain" id="PRO_5040110450" evidence="1">
    <location>
        <begin position="24"/>
        <end position="137"/>
    </location>
</feature>
<dbReference type="Gene3D" id="2.80.10.50">
    <property type="match status" value="1"/>
</dbReference>
<accession>A0A9P6QNW8</accession>
<protein>
    <submittedName>
        <fullName evidence="2">Uncharacterized protein</fullName>
    </submittedName>
</protein>
<gene>
    <name evidence="2" type="ORF">BGZ97_009047</name>
</gene>
<dbReference type="Proteomes" id="UP000823405">
    <property type="component" value="Unassembled WGS sequence"/>
</dbReference>
<dbReference type="InterPro" id="IPR031755">
    <property type="entry name" value="Inhibitor_I66"/>
</dbReference>
<feature type="signal peptide" evidence="1">
    <location>
        <begin position="1"/>
        <end position="23"/>
    </location>
</feature>
<dbReference type="AlphaFoldDB" id="A0A9P6QNW8"/>
<keyword evidence="3" id="KW-1185">Reference proteome</keyword>
<proteinExistence type="predicted"/>
<evidence type="ECO:0000256" key="1">
    <source>
        <dbReference type="SAM" id="SignalP"/>
    </source>
</evidence>
<dbReference type="EMBL" id="JAAAIN010004258">
    <property type="protein sequence ID" value="KAG0282287.1"/>
    <property type="molecule type" value="Genomic_DNA"/>
</dbReference>
<keyword evidence="1" id="KW-0732">Signal</keyword>
<organism evidence="2 3">
    <name type="scientific">Linnemannia gamsii</name>
    <dbReference type="NCBI Taxonomy" id="64522"/>
    <lineage>
        <taxon>Eukaryota</taxon>
        <taxon>Fungi</taxon>
        <taxon>Fungi incertae sedis</taxon>
        <taxon>Mucoromycota</taxon>
        <taxon>Mortierellomycotina</taxon>
        <taxon>Mortierellomycetes</taxon>
        <taxon>Mortierellales</taxon>
        <taxon>Mortierellaceae</taxon>
        <taxon>Linnemannia</taxon>
    </lineage>
</organism>